<feature type="compositionally biased region" description="Acidic residues" evidence="6">
    <location>
        <begin position="1417"/>
        <end position="1441"/>
    </location>
</feature>
<dbReference type="InterPro" id="IPR033270">
    <property type="entry name" value="VPRBP/DCAF1"/>
</dbReference>
<name>A0A5N5T3U7_9CRUS</name>
<feature type="compositionally biased region" description="Basic and acidic residues" evidence="6">
    <location>
        <begin position="215"/>
        <end position="229"/>
    </location>
</feature>
<evidence type="ECO:0000256" key="1">
    <source>
        <dbReference type="ARBA" id="ARBA00004123"/>
    </source>
</evidence>
<dbReference type="PANTHER" id="PTHR13129">
    <property type="entry name" value="VPRBP PROTEIN-RELATED"/>
    <property type="match status" value="1"/>
</dbReference>
<dbReference type="Proteomes" id="UP000326759">
    <property type="component" value="Unassembled WGS sequence"/>
</dbReference>
<feature type="region of interest" description="Disordered" evidence="6">
    <location>
        <begin position="698"/>
        <end position="725"/>
    </location>
</feature>
<dbReference type="OrthoDB" id="27563at2759"/>
<feature type="compositionally biased region" description="Acidic residues" evidence="6">
    <location>
        <begin position="1461"/>
        <end position="1471"/>
    </location>
</feature>
<feature type="region of interest" description="Disordered" evidence="6">
    <location>
        <begin position="907"/>
        <end position="940"/>
    </location>
</feature>
<evidence type="ECO:0000313" key="7">
    <source>
        <dbReference type="EMBL" id="KAB7500608.1"/>
    </source>
</evidence>
<organism evidence="7 8">
    <name type="scientific">Armadillidium nasatum</name>
    <dbReference type="NCBI Taxonomy" id="96803"/>
    <lineage>
        <taxon>Eukaryota</taxon>
        <taxon>Metazoa</taxon>
        <taxon>Ecdysozoa</taxon>
        <taxon>Arthropoda</taxon>
        <taxon>Crustacea</taxon>
        <taxon>Multicrustacea</taxon>
        <taxon>Malacostraca</taxon>
        <taxon>Eumalacostraca</taxon>
        <taxon>Peracarida</taxon>
        <taxon>Isopoda</taxon>
        <taxon>Oniscidea</taxon>
        <taxon>Crinocheta</taxon>
        <taxon>Armadillidiidae</taxon>
        <taxon>Armadillidium</taxon>
    </lineage>
</organism>
<evidence type="ECO:0000256" key="2">
    <source>
        <dbReference type="ARBA" id="ARBA00004906"/>
    </source>
</evidence>
<feature type="region of interest" description="Disordered" evidence="6">
    <location>
        <begin position="1361"/>
        <end position="1471"/>
    </location>
</feature>
<dbReference type="InterPro" id="IPR036322">
    <property type="entry name" value="WD40_repeat_dom_sf"/>
</dbReference>
<evidence type="ECO:0000313" key="8">
    <source>
        <dbReference type="Proteomes" id="UP000326759"/>
    </source>
</evidence>
<dbReference type="GO" id="GO:0016567">
    <property type="term" value="P:protein ubiquitination"/>
    <property type="evidence" value="ECO:0007669"/>
    <property type="project" value="UniProtKB-UniPathway"/>
</dbReference>
<comment type="similarity">
    <text evidence="3">Belongs to the VPRBP/DCAF1 family.</text>
</comment>
<comment type="caution">
    <text evidence="7">The sequence shown here is derived from an EMBL/GenBank/DDBJ whole genome shotgun (WGS) entry which is preliminary data.</text>
</comment>
<dbReference type="InterPro" id="IPR006594">
    <property type="entry name" value="LisH"/>
</dbReference>
<dbReference type="SUPFAM" id="SSF48371">
    <property type="entry name" value="ARM repeat"/>
    <property type="match status" value="1"/>
</dbReference>
<sequence length="1471" mass="165555">MPSNKDVVQELQEILRSWEDSQSVSTNDPTEYLVKLCELFERETVNFLKQDPDPFDDRHPVTSKPECALGQILRALFKKDAFVTKLVNHYLRDTYFTGLGLHKSSTDLNTAACRLLLDLLHGLDIPQVFRDSETTVLRLYAWAEKADEPLRTYATGLLAAAMDIPDLATSFREQNAHLVPIILKRSWELIDDSGGGGQVDKEGENEIPYRPFAHLSEENNDKKEPIRERGQKRKRTRSFEDNSTFSSSQRDITVPNDISILGSPKNMSDSIPCDSVSPGILNSDCSNSSWAEMSSYIVGTFKMHPIDKETKEMFMLKYLRPVGEYQESLGHVYEHHALDLVFHFINIRHTTHARLSFEALRFLGSLLFHKKFCLEFVNMGGIQKLLQVPRPSLPADGVALCLWYLAYCEEAIERTCLLPDNILTELVRYALWLLECSHQSSRMHAVMFFGMVFKFRAILERFDEQDGLRKMLNILATLSIFQDNWDQELPDEPNEVMMWQTVKQVCLSIKSYFESHLALKVHQLQRLSSASSSSSSCSSLSSFQHSTPSYKQMLHKNQWREMWNIFLEHLPYKARWKSVEQFVSLKGLQILLRLVATVLNDSFTLNRTETAVSALDTLYVCSVMPSVQSAFCDKITIPAGDDLQQDLNPQQQEVSGYAILVACIPENCQSISSSPEVQKAALNVLINCLCAPIHRPGSQVSSSATPSSQKTSTPTPTSSSKKRISSSEEVIKKSWDCVRNSNGIMYLLNLLHKKVPITDADCIRGLACRALVGLARSDTVLMKEPILQDKRIEHVKFQRHALELIKVVSGNSNKQENNSTTDVSIQSIHKANVVAQTKISYNKKQLLHLIANYLVKDGFDGVASQLMKEANLSNIMPPLMGPPAKTAFSSPVSTRSINNKRYMTPGQNRQAISSVGGKNYCNNSMPSPSPSTPSSSFSPPVLNTSANSSFCKIEKPDILLSYPSCASPNNEPGITLDRIVVEYLTNQHALCENPVVTCPTFDLFHPHRCPKPKSVKSSPANFAVRYTRQMYNLSAQGVGVRSLNRKFIYSRYRTSHVFRPGDDDEVFLTCEFTPDDQNLLVGTTRGEVRIYNKYTDTVIAQETVHQGFVTSLVPHNSGGLMLTSCSSSHESALWSIKDNIFDNKSTFNFCHHAEFSNGHDRILGTMDQTAKLYDLNTNKVISEFTPKLSNHYKVNKAALDPSDDLLLTDGVLFDVRSGKQVHKFDKINPILNGIFHRNGLEIISSSEIWDLRTFHLLRTVPVLALCDVSFNHTGDVIFGIMVGDDETAEENAYETSFKTVDAADYASIATVDVRRIVSSLAINQADTQIAVVETDGPTDDSMESSVVRIYDIGMVRQEEDEALEDDDDDDMGSDEETDDSDQEESQNEFGDEERNSNQSDEEFESDVISVELNSSFIDEDEYEEEDEYDENAEEVQSEEETAPTSGRSRYRFRGFSNTTNEEAEENEEELD</sequence>
<feature type="compositionally biased region" description="Polar residues" evidence="6">
    <location>
        <begin position="241"/>
        <end position="250"/>
    </location>
</feature>
<dbReference type="Gene3D" id="1.25.10.10">
    <property type="entry name" value="Leucine-rich Repeat Variant"/>
    <property type="match status" value="1"/>
</dbReference>
<accession>A0A5N5T3U7</accession>
<evidence type="ECO:0000256" key="5">
    <source>
        <dbReference type="ARBA" id="ARBA00023242"/>
    </source>
</evidence>
<feature type="compositionally biased region" description="Low complexity" evidence="6">
    <location>
        <begin position="698"/>
        <end position="719"/>
    </location>
</feature>
<dbReference type="InterPro" id="IPR015943">
    <property type="entry name" value="WD40/YVTN_repeat-like_dom_sf"/>
</dbReference>
<gene>
    <name evidence="7" type="primary">VPRBP</name>
    <name evidence="7" type="ORF">Anas_09992</name>
</gene>
<dbReference type="GO" id="GO:0080008">
    <property type="term" value="C:Cul4-RING E3 ubiquitin ligase complex"/>
    <property type="evidence" value="ECO:0007669"/>
    <property type="project" value="TreeGrafter"/>
</dbReference>
<dbReference type="GO" id="GO:0005634">
    <property type="term" value="C:nucleus"/>
    <property type="evidence" value="ECO:0007669"/>
    <property type="project" value="UniProtKB-SubCell"/>
</dbReference>
<keyword evidence="8" id="KW-1185">Reference proteome</keyword>
<protein>
    <submittedName>
        <fullName evidence="7">Protein VPRBP</fullName>
    </submittedName>
</protein>
<reference evidence="7 8" key="1">
    <citation type="journal article" date="2019" name="PLoS Biol.">
        <title>Sex chromosomes control vertical transmission of feminizing Wolbachia symbionts in an isopod.</title>
        <authorList>
            <person name="Becking T."/>
            <person name="Chebbi M.A."/>
            <person name="Giraud I."/>
            <person name="Moumen B."/>
            <person name="Laverre T."/>
            <person name="Caubet Y."/>
            <person name="Peccoud J."/>
            <person name="Gilbert C."/>
            <person name="Cordaux R."/>
        </authorList>
    </citation>
    <scope>NUCLEOTIDE SEQUENCE [LARGE SCALE GENOMIC DNA]</scope>
    <source>
        <strain evidence="7">ANa2</strain>
        <tissue evidence="7">Whole body excluding digestive tract and cuticle</tissue>
    </source>
</reference>
<dbReference type="UniPathway" id="UPA00143"/>
<evidence type="ECO:0000256" key="3">
    <source>
        <dbReference type="ARBA" id="ARBA00008845"/>
    </source>
</evidence>
<comment type="subcellular location">
    <subcellularLocation>
        <location evidence="1">Nucleus</location>
    </subcellularLocation>
</comment>
<dbReference type="InterPro" id="IPR016024">
    <property type="entry name" value="ARM-type_fold"/>
</dbReference>
<keyword evidence="4" id="KW-0833">Ubl conjugation pathway</keyword>
<evidence type="ECO:0000256" key="4">
    <source>
        <dbReference type="ARBA" id="ARBA00022786"/>
    </source>
</evidence>
<dbReference type="Gene3D" id="2.130.10.10">
    <property type="entry name" value="YVTN repeat-like/Quinoprotein amine dehydrogenase"/>
    <property type="match status" value="1"/>
</dbReference>
<evidence type="ECO:0000256" key="6">
    <source>
        <dbReference type="SAM" id="MobiDB-lite"/>
    </source>
</evidence>
<feature type="compositionally biased region" description="Acidic residues" evidence="6">
    <location>
        <begin position="1361"/>
        <end position="1391"/>
    </location>
</feature>
<comment type="pathway">
    <text evidence="2">Protein modification; protein ubiquitination.</text>
</comment>
<proteinExistence type="inferred from homology"/>
<dbReference type="PROSITE" id="PS50896">
    <property type="entry name" value="LISH"/>
    <property type="match status" value="1"/>
</dbReference>
<dbReference type="SUPFAM" id="SSF50978">
    <property type="entry name" value="WD40 repeat-like"/>
    <property type="match status" value="1"/>
</dbReference>
<feature type="region of interest" description="Disordered" evidence="6">
    <location>
        <begin position="210"/>
        <end position="250"/>
    </location>
</feature>
<dbReference type="PANTHER" id="PTHR13129:SF4">
    <property type="entry name" value="DDB1- AND CUL4-ASSOCIATED FACTOR 1"/>
    <property type="match status" value="1"/>
</dbReference>
<dbReference type="EMBL" id="SEYY01013419">
    <property type="protein sequence ID" value="KAB7500608.1"/>
    <property type="molecule type" value="Genomic_DNA"/>
</dbReference>
<dbReference type="InterPro" id="IPR011989">
    <property type="entry name" value="ARM-like"/>
</dbReference>
<keyword evidence="5" id="KW-0539">Nucleus</keyword>